<feature type="compositionally biased region" description="Pro residues" evidence="1">
    <location>
        <begin position="52"/>
        <end position="62"/>
    </location>
</feature>
<name>A0ABP6K6R0_9ACTN</name>
<sequence length="75" mass="8032">MELEQAGAAEAAWAPQVADDQLIAVLVHRARSEGLQLTGESGLLQQVLERPAAPPGRAPSPQPLERSRHMPLTSE</sequence>
<keyword evidence="3" id="KW-1185">Reference proteome</keyword>
<dbReference type="Proteomes" id="UP001500403">
    <property type="component" value="Unassembled WGS sequence"/>
</dbReference>
<evidence type="ECO:0000256" key="1">
    <source>
        <dbReference type="SAM" id="MobiDB-lite"/>
    </source>
</evidence>
<accession>A0ABP6K6R0</accession>
<evidence type="ECO:0000313" key="2">
    <source>
        <dbReference type="EMBL" id="GAA2967247.1"/>
    </source>
</evidence>
<evidence type="ECO:0008006" key="4">
    <source>
        <dbReference type="Google" id="ProtNLM"/>
    </source>
</evidence>
<proteinExistence type="predicted"/>
<comment type="caution">
    <text evidence="2">The sequence shown here is derived from an EMBL/GenBank/DDBJ whole genome shotgun (WGS) entry which is preliminary data.</text>
</comment>
<protein>
    <recommendedName>
        <fullName evidence="4">Transposase</fullName>
    </recommendedName>
</protein>
<reference evidence="3" key="1">
    <citation type="journal article" date="2019" name="Int. J. Syst. Evol. Microbiol.">
        <title>The Global Catalogue of Microorganisms (GCM) 10K type strain sequencing project: providing services to taxonomists for standard genome sequencing and annotation.</title>
        <authorList>
            <consortium name="The Broad Institute Genomics Platform"/>
            <consortium name="The Broad Institute Genome Sequencing Center for Infectious Disease"/>
            <person name="Wu L."/>
            <person name="Ma J."/>
        </authorList>
    </citation>
    <scope>NUCLEOTIDE SEQUENCE [LARGE SCALE GENOMIC DNA]</scope>
    <source>
        <strain evidence="3">JCM 9088</strain>
    </source>
</reference>
<gene>
    <name evidence="2" type="ORF">GCM10010446_61250</name>
</gene>
<dbReference type="EMBL" id="BAAAUD010000060">
    <property type="protein sequence ID" value="GAA2967247.1"/>
    <property type="molecule type" value="Genomic_DNA"/>
</dbReference>
<organism evidence="2 3">
    <name type="scientific">Streptomyces enissocaesilis</name>
    <dbReference type="NCBI Taxonomy" id="332589"/>
    <lineage>
        <taxon>Bacteria</taxon>
        <taxon>Bacillati</taxon>
        <taxon>Actinomycetota</taxon>
        <taxon>Actinomycetes</taxon>
        <taxon>Kitasatosporales</taxon>
        <taxon>Streptomycetaceae</taxon>
        <taxon>Streptomyces</taxon>
        <taxon>Streptomyces rochei group</taxon>
    </lineage>
</organism>
<evidence type="ECO:0000313" key="3">
    <source>
        <dbReference type="Proteomes" id="UP001500403"/>
    </source>
</evidence>
<feature type="region of interest" description="Disordered" evidence="1">
    <location>
        <begin position="51"/>
        <end position="75"/>
    </location>
</feature>